<organism evidence="6 7">
    <name type="scientific">Haloechinothrix salitolerans</name>
    <dbReference type="NCBI Taxonomy" id="926830"/>
    <lineage>
        <taxon>Bacteria</taxon>
        <taxon>Bacillati</taxon>
        <taxon>Actinomycetota</taxon>
        <taxon>Actinomycetes</taxon>
        <taxon>Pseudonocardiales</taxon>
        <taxon>Pseudonocardiaceae</taxon>
        <taxon>Haloechinothrix</taxon>
    </lineage>
</organism>
<evidence type="ECO:0000259" key="5">
    <source>
        <dbReference type="Pfam" id="PF01951"/>
    </source>
</evidence>
<dbReference type="Pfam" id="PF01951">
    <property type="entry name" value="Archease"/>
    <property type="match status" value="1"/>
</dbReference>
<evidence type="ECO:0000313" key="7">
    <source>
        <dbReference type="Proteomes" id="UP001596337"/>
    </source>
</evidence>
<evidence type="ECO:0000256" key="4">
    <source>
        <dbReference type="ARBA" id="ARBA00022837"/>
    </source>
</evidence>
<comment type="caution">
    <text evidence="6">The sequence shown here is derived from an EMBL/GenBank/DDBJ whole genome shotgun (WGS) entry which is preliminary data.</text>
</comment>
<comment type="similarity">
    <text evidence="1">Belongs to the archease family.</text>
</comment>
<name>A0ABW2CBB5_9PSEU</name>
<dbReference type="InterPro" id="IPR023572">
    <property type="entry name" value="Archease_dom"/>
</dbReference>
<protein>
    <submittedName>
        <fullName evidence="6">Archease</fullName>
    </submittedName>
</protein>
<keyword evidence="2" id="KW-0819">tRNA processing</keyword>
<dbReference type="EMBL" id="JBHSXX010000001">
    <property type="protein sequence ID" value="MFC6871545.1"/>
    <property type="molecule type" value="Genomic_DNA"/>
</dbReference>
<keyword evidence="7" id="KW-1185">Reference proteome</keyword>
<keyword evidence="3" id="KW-0479">Metal-binding</keyword>
<evidence type="ECO:0000256" key="3">
    <source>
        <dbReference type="ARBA" id="ARBA00022723"/>
    </source>
</evidence>
<dbReference type="Gene3D" id="3.55.10.10">
    <property type="entry name" value="Archease domain"/>
    <property type="match status" value="1"/>
</dbReference>
<dbReference type="RefSeq" id="WP_345391301.1">
    <property type="nucleotide sequence ID" value="NZ_BAABLA010000007.1"/>
</dbReference>
<feature type="domain" description="Archease" evidence="5">
    <location>
        <begin position="10"/>
        <end position="136"/>
    </location>
</feature>
<evidence type="ECO:0000256" key="2">
    <source>
        <dbReference type="ARBA" id="ARBA00022694"/>
    </source>
</evidence>
<dbReference type="InterPro" id="IPR036820">
    <property type="entry name" value="Archease_dom_sf"/>
</dbReference>
<sequence length="141" mass="15210">MGSAGTESGYRWQRHTTDLRIEAWAPSREKCVAQAVRGLVNCVVERAGDAVSTVEFEVGGETDEELLFGVLDEVLYRMDVSGQVPVTSTVRAGSRGLDVTCGMAELRNMDPVSGMPKSDALRKPRLSKGPGYWSCTISVGV</sequence>
<accession>A0ABW2CBB5</accession>
<proteinExistence type="inferred from homology"/>
<dbReference type="Proteomes" id="UP001596337">
    <property type="component" value="Unassembled WGS sequence"/>
</dbReference>
<keyword evidence="4" id="KW-0106">Calcium</keyword>
<evidence type="ECO:0000256" key="1">
    <source>
        <dbReference type="ARBA" id="ARBA00007963"/>
    </source>
</evidence>
<evidence type="ECO:0000313" key="6">
    <source>
        <dbReference type="EMBL" id="MFC6871545.1"/>
    </source>
</evidence>
<dbReference type="SUPFAM" id="SSF69819">
    <property type="entry name" value="MTH1598-like"/>
    <property type="match status" value="1"/>
</dbReference>
<gene>
    <name evidence="6" type="ORF">ACFQGD_30920</name>
</gene>
<reference evidence="7" key="1">
    <citation type="journal article" date="2019" name="Int. J. Syst. Evol. Microbiol.">
        <title>The Global Catalogue of Microorganisms (GCM) 10K type strain sequencing project: providing services to taxonomists for standard genome sequencing and annotation.</title>
        <authorList>
            <consortium name="The Broad Institute Genomics Platform"/>
            <consortium name="The Broad Institute Genome Sequencing Center for Infectious Disease"/>
            <person name="Wu L."/>
            <person name="Ma J."/>
        </authorList>
    </citation>
    <scope>NUCLEOTIDE SEQUENCE [LARGE SCALE GENOMIC DNA]</scope>
    <source>
        <strain evidence="7">KCTC 32255</strain>
    </source>
</reference>